<dbReference type="Proteomes" id="UP001300871">
    <property type="component" value="Unassembled WGS sequence"/>
</dbReference>
<dbReference type="GO" id="GO:0015658">
    <property type="term" value="F:branched-chain amino acid transmembrane transporter activity"/>
    <property type="evidence" value="ECO:0007669"/>
    <property type="project" value="InterPro"/>
</dbReference>
<evidence type="ECO:0000313" key="8">
    <source>
        <dbReference type="Proteomes" id="UP001300871"/>
    </source>
</evidence>
<reference evidence="7" key="1">
    <citation type="submission" date="2023-01" db="EMBL/GenBank/DDBJ databases">
        <title>Human gut microbiome strain richness.</title>
        <authorList>
            <person name="Chen-Liaw A."/>
        </authorList>
    </citation>
    <scope>NUCLEOTIDE SEQUENCE</scope>
    <source>
        <strain evidence="7">B1_m1001713B170214d0_201011</strain>
    </source>
</reference>
<evidence type="ECO:0000256" key="2">
    <source>
        <dbReference type="ARBA" id="ARBA00022475"/>
    </source>
</evidence>
<sequence>MNKKKLAFFAAVLALSALVPVFVNRSLVLQYIINMMIFGYLALSWNIIGGYAGQLALGNGVYLGIGAYVAAVLYTYEGISPWLGMIAAGVIAALLAFVVGRITFKLEGSYFALATVAMLHIIRITFMSNEYILGYRTKGALSFNIKWKGGLANMQFDGKSGYYWLFLGLLAAGIAVSAWIKRSRMGYYLQAICTNPEASSSLGVNVMGMKLAANCISAFMIAVGGSMYAFYLSVIDPSSMLGYDMSIKILLFAIIGGRETLMGPVLAAFIMAPLGNILRGIVGASVAGLAEVIYGLVLMAAIYFMPKGAWPSIMRLYQDKNSGRCRK</sequence>
<comment type="caution">
    <text evidence="7">The sequence shown here is derived from an EMBL/GenBank/DDBJ whole genome shotgun (WGS) entry which is preliminary data.</text>
</comment>
<keyword evidence="4 6" id="KW-1133">Transmembrane helix</keyword>
<feature type="transmembrane region" description="Helical" evidence="6">
    <location>
        <begin position="109"/>
        <end position="126"/>
    </location>
</feature>
<gene>
    <name evidence="7" type="ORF">PM006_10505</name>
</gene>
<feature type="transmembrane region" description="Helical" evidence="6">
    <location>
        <begin position="211"/>
        <end position="231"/>
    </location>
</feature>
<keyword evidence="3 6" id="KW-0812">Transmembrane</keyword>
<accession>A0AAW6AYF8</accession>
<feature type="transmembrane region" description="Helical" evidence="6">
    <location>
        <begin position="55"/>
        <end position="76"/>
    </location>
</feature>
<feature type="transmembrane region" description="Helical" evidence="6">
    <location>
        <begin position="82"/>
        <end position="102"/>
    </location>
</feature>
<organism evidence="7 8">
    <name type="scientific">Clostridium symbiosum</name>
    <name type="common">Bacteroides symbiosus</name>
    <dbReference type="NCBI Taxonomy" id="1512"/>
    <lineage>
        <taxon>Bacteria</taxon>
        <taxon>Bacillati</taxon>
        <taxon>Bacillota</taxon>
        <taxon>Clostridia</taxon>
        <taxon>Lachnospirales</taxon>
        <taxon>Lachnospiraceae</taxon>
        <taxon>Otoolea</taxon>
    </lineage>
</organism>
<evidence type="ECO:0000256" key="5">
    <source>
        <dbReference type="ARBA" id="ARBA00023136"/>
    </source>
</evidence>
<feature type="transmembrane region" description="Helical" evidence="6">
    <location>
        <begin position="161"/>
        <end position="180"/>
    </location>
</feature>
<keyword evidence="5 6" id="KW-0472">Membrane</keyword>
<feature type="transmembrane region" description="Helical" evidence="6">
    <location>
        <begin position="28"/>
        <end position="48"/>
    </location>
</feature>
<dbReference type="InterPro" id="IPR043428">
    <property type="entry name" value="LivM-like"/>
</dbReference>
<dbReference type="EMBL" id="JAQLGM010000023">
    <property type="protein sequence ID" value="MDB2000629.1"/>
    <property type="molecule type" value="Genomic_DNA"/>
</dbReference>
<evidence type="ECO:0000256" key="6">
    <source>
        <dbReference type="SAM" id="Phobius"/>
    </source>
</evidence>
<dbReference type="PANTHER" id="PTHR30482">
    <property type="entry name" value="HIGH-AFFINITY BRANCHED-CHAIN AMINO ACID TRANSPORT SYSTEM PERMEASE"/>
    <property type="match status" value="1"/>
</dbReference>
<dbReference type="RefSeq" id="WP_118021145.1">
    <property type="nucleotide sequence ID" value="NZ_CACRUA010000047.1"/>
</dbReference>
<feature type="transmembrane region" description="Helical" evidence="6">
    <location>
        <begin position="281"/>
        <end position="305"/>
    </location>
</feature>
<keyword evidence="2" id="KW-1003">Cell membrane</keyword>
<dbReference type="AlphaFoldDB" id="A0AAW6AYF8"/>
<comment type="subcellular location">
    <subcellularLocation>
        <location evidence="1">Cell membrane</location>
        <topology evidence="1">Multi-pass membrane protein</topology>
    </subcellularLocation>
</comment>
<name>A0AAW6AYF8_CLOSY</name>
<dbReference type="Pfam" id="PF02653">
    <property type="entry name" value="BPD_transp_2"/>
    <property type="match status" value="1"/>
</dbReference>
<dbReference type="PANTHER" id="PTHR30482:SF10">
    <property type="entry name" value="HIGH-AFFINITY BRANCHED-CHAIN AMINO ACID TRANSPORT PROTEIN BRAE"/>
    <property type="match status" value="1"/>
</dbReference>
<dbReference type="InterPro" id="IPR001851">
    <property type="entry name" value="ABC_transp_permease"/>
</dbReference>
<feature type="transmembrane region" description="Helical" evidence="6">
    <location>
        <begin position="251"/>
        <end position="274"/>
    </location>
</feature>
<dbReference type="CDD" id="cd06581">
    <property type="entry name" value="TM_PBP1_LivM_like"/>
    <property type="match status" value="1"/>
</dbReference>
<dbReference type="GO" id="GO:0005886">
    <property type="term" value="C:plasma membrane"/>
    <property type="evidence" value="ECO:0007669"/>
    <property type="project" value="UniProtKB-SubCell"/>
</dbReference>
<protein>
    <submittedName>
        <fullName evidence="7">Branched-chain amino acid ABC transporter permease</fullName>
    </submittedName>
</protein>
<evidence type="ECO:0000256" key="1">
    <source>
        <dbReference type="ARBA" id="ARBA00004651"/>
    </source>
</evidence>
<proteinExistence type="predicted"/>
<evidence type="ECO:0000256" key="3">
    <source>
        <dbReference type="ARBA" id="ARBA00022692"/>
    </source>
</evidence>
<evidence type="ECO:0000256" key="4">
    <source>
        <dbReference type="ARBA" id="ARBA00022989"/>
    </source>
</evidence>
<evidence type="ECO:0000313" key="7">
    <source>
        <dbReference type="EMBL" id="MDB2000629.1"/>
    </source>
</evidence>